<evidence type="ECO:0000313" key="1">
    <source>
        <dbReference type="EMBL" id="KFE68401.1"/>
    </source>
</evidence>
<keyword evidence="2" id="KW-1185">Reference proteome</keyword>
<evidence type="ECO:0000313" key="2">
    <source>
        <dbReference type="Proteomes" id="UP000028725"/>
    </source>
</evidence>
<protein>
    <submittedName>
        <fullName evidence="1">Uncharacterized protein</fullName>
    </submittedName>
</protein>
<sequence length="43" mass="4825">MCQPQAKPGLGGRCRQEAQFLLKFPECNAACRDQLADMNRATR</sequence>
<proteinExistence type="predicted"/>
<dbReference type="Proteomes" id="UP000028725">
    <property type="component" value="Unassembled WGS sequence"/>
</dbReference>
<organism evidence="1 2">
    <name type="scientific">Hyalangium minutum</name>
    <dbReference type="NCBI Taxonomy" id="394096"/>
    <lineage>
        <taxon>Bacteria</taxon>
        <taxon>Pseudomonadati</taxon>
        <taxon>Myxococcota</taxon>
        <taxon>Myxococcia</taxon>
        <taxon>Myxococcales</taxon>
        <taxon>Cystobacterineae</taxon>
        <taxon>Archangiaceae</taxon>
        <taxon>Hyalangium</taxon>
    </lineage>
</organism>
<accession>A0A085WL38</accession>
<comment type="caution">
    <text evidence="1">The sequence shown here is derived from an EMBL/GenBank/DDBJ whole genome shotgun (WGS) entry which is preliminary data.</text>
</comment>
<name>A0A085WL38_9BACT</name>
<dbReference type="AlphaFoldDB" id="A0A085WL38"/>
<dbReference type="EMBL" id="JMCB01000006">
    <property type="protein sequence ID" value="KFE68401.1"/>
    <property type="molecule type" value="Genomic_DNA"/>
</dbReference>
<reference evidence="1 2" key="1">
    <citation type="submission" date="2014-04" db="EMBL/GenBank/DDBJ databases">
        <title>Genome assembly of Hyalangium minutum DSM 14724.</title>
        <authorList>
            <person name="Sharma G."/>
            <person name="Subramanian S."/>
        </authorList>
    </citation>
    <scope>NUCLEOTIDE SEQUENCE [LARGE SCALE GENOMIC DNA]</scope>
    <source>
        <strain evidence="1 2">DSM 14724</strain>
    </source>
</reference>
<gene>
    <name evidence="1" type="ORF">DB31_7638</name>
</gene>